<reference evidence="2 3" key="1">
    <citation type="submission" date="2010-04" db="EMBL/GenBank/DDBJ databases">
        <authorList>
            <person name="Muzny D."/>
            <person name="Qin X."/>
            <person name="Deng J."/>
            <person name="Jiang H."/>
            <person name="Liu Y."/>
            <person name="Qu J."/>
            <person name="Song X.-Z."/>
            <person name="Zhang L."/>
            <person name="Thornton R."/>
            <person name="Coyle M."/>
            <person name="Francisco L."/>
            <person name="Jackson L."/>
            <person name="Javaid M."/>
            <person name="Korchina V."/>
            <person name="Kovar C."/>
            <person name="Mata R."/>
            <person name="Mathew T."/>
            <person name="Ngo R."/>
            <person name="Nguyen L."/>
            <person name="Nguyen N."/>
            <person name="Okwuonu G."/>
            <person name="Ongeri F."/>
            <person name="Pham C."/>
            <person name="Simmons D."/>
            <person name="Wilczek-Boney K."/>
            <person name="Hale W."/>
            <person name="Jakkamsetti A."/>
            <person name="Pham P."/>
            <person name="Ruth R."/>
            <person name="San Lucas F."/>
            <person name="Warren J."/>
            <person name="Zhang J."/>
            <person name="Zhao Z."/>
            <person name="Zhou C."/>
            <person name="Zhu D."/>
            <person name="Lee S."/>
            <person name="Bess C."/>
            <person name="Blankenburg K."/>
            <person name="Forbes L."/>
            <person name="Fu Q."/>
            <person name="Gubbala S."/>
            <person name="Hirani K."/>
            <person name="Jayaseelan J.C."/>
            <person name="Lara F."/>
            <person name="Munidasa M."/>
            <person name="Palculict T."/>
            <person name="Patil S."/>
            <person name="Pu L.-L."/>
            <person name="Saada N."/>
            <person name="Tang L."/>
            <person name="Weissenberger G."/>
            <person name="Zhu Y."/>
            <person name="Hemphill L."/>
            <person name="Shang Y."/>
            <person name="Youmans B."/>
            <person name="Ayvaz T."/>
            <person name="Ross M."/>
            <person name="Santibanez J."/>
            <person name="Aqrawi P."/>
            <person name="Gross S."/>
            <person name="Joshi V."/>
            <person name="Fowler G."/>
            <person name="Nazareth L."/>
            <person name="Reid J."/>
            <person name="Worley K."/>
            <person name="Petrosino J."/>
            <person name="Highlander S."/>
            <person name="Gibbs R."/>
        </authorList>
    </citation>
    <scope>NUCLEOTIDE SEQUENCE [LARGE SCALE GENOMIC DNA]</scope>
    <source>
        <strain evidence="2 3">ATCC BAA-614</strain>
    </source>
</reference>
<gene>
    <name evidence="2" type="ORF">HMPREF0591_4173</name>
</gene>
<evidence type="ECO:0000256" key="1">
    <source>
        <dbReference type="SAM" id="MobiDB-lite"/>
    </source>
</evidence>
<evidence type="ECO:0000313" key="3">
    <source>
        <dbReference type="Proteomes" id="UP000003653"/>
    </source>
</evidence>
<proteinExistence type="predicted"/>
<protein>
    <submittedName>
        <fullName evidence="2">Uncharacterized protein</fullName>
    </submittedName>
</protein>
<feature type="region of interest" description="Disordered" evidence="1">
    <location>
        <begin position="1"/>
        <end position="47"/>
    </location>
</feature>
<organism evidence="2 3">
    <name type="scientific">Mycobacterium parascrofulaceum ATCC BAA-614</name>
    <dbReference type="NCBI Taxonomy" id="525368"/>
    <lineage>
        <taxon>Bacteria</taxon>
        <taxon>Bacillati</taxon>
        <taxon>Actinomycetota</taxon>
        <taxon>Actinomycetes</taxon>
        <taxon>Mycobacteriales</taxon>
        <taxon>Mycobacteriaceae</taxon>
        <taxon>Mycobacterium</taxon>
        <taxon>Mycobacterium simiae complex</taxon>
    </lineage>
</organism>
<dbReference type="AlphaFoldDB" id="D5PDC9"/>
<evidence type="ECO:0000313" key="2">
    <source>
        <dbReference type="EMBL" id="EFG75924.1"/>
    </source>
</evidence>
<dbReference type="EMBL" id="ADNV01000293">
    <property type="protein sequence ID" value="EFG75924.1"/>
    <property type="molecule type" value="Genomic_DNA"/>
</dbReference>
<keyword evidence="3" id="KW-1185">Reference proteome</keyword>
<accession>D5PDC9</accession>
<comment type="caution">
    <text evidence="2">The sequence shown here is derived from an EMBL/GenBank/DDBJ whole genome shotgun (WGS) entry which is preliminary data.</text>
</comment>
<feature type="compositionally biased region" description="Basic and acidic residues" evidence="1">
    <location>
        <begin position="102"/>
        <end position="122"/>
    </location>
</feature>
<feature type="compositionally biased region" description="Basic residues" evidence="1">
    <location>
        <begin position="1"/>
        <end position="10"/>
    </location>
</feature>
<dbReference type="HOGENOM" id="CLU_2024166_0_0_11"/>
<dbReference type="Proteomes" id="UP000003653">
    <property type="component" value="Unassembled WGS sequence"/>
</dbReference>
<sequence>MAGHGKRVPKNHLDGQDEPPQVEGITAPVETRSDHACLPPRGLRGLGRVGLARTARLLLTLGPRRSGGQRPKVPTRPTEGPFSASAPARRVTTPPGSPRRACAPERRTRRPDRGRERWAAPG</sequence>
<name>D5PDC9_9MYCO</name>
<feature type="region of interest" description="Disordered" evidence="1">
    <location>
        <begin position="60"/>
        <end position="122"/>
    </location>
</feature>